<keyword evidence="2" id="KW-0964">Secreted</keyword>
<dbReference type="Gene3D" id="2.160.20.10">
    <property type="entry name" value="Single-stranded right-handed beta-helix, Pectin lyase-like"/>
    <property type="match status" value="1"/>
</dbReference>
<dbReference type="EMBL" id="PKMF04000772">
    <property type="protein sequence ID" value="KAK7819647.1"/>
    <property type="molecule type" value="Genomic_DNA"/>
</dbReference>
<dbReference type="Proteomes" id="UP000237347">
    <property type="component" value="Unassembled WGS sequence"/>
</dbReference>
<evidence type="ECO:0000256" key="1">
    <source>
        <dbReference type="ARBA" id="ARBA00004191"/>
    </source>
</evidence>
<comment type="subcellular location">
    <subcellularLocation>
        <location evidence="1">Secreted</location>
        <location evidence="1">Cell wall</location>
    </subcellularLocation>
</comment>
<dbReference type="InterPro" id="IPR012334">
    <property type="entry name" value="Pectin_lyas_fold"/>
</dbReference>
<feature type="region of interest" description="Disordered" evidence="3">
    <location>
        <begin position="1"/>
        <end position="20"/>
    </location>
</feature>
<evidence type="ECO:0000313" key="4">
    <source>
        <dbReference type="EMBL" id="KAK7819647.1"/>
    </source>
</evidence>
<gene>
    <name evidence="4" type="primary">plaa2_21</name>
    <name evidence="4" type="ORF">CFP56_039945</name>
</gene>
<dbReference type="SUPFAM" id="SSF51126">
    <property type="entry name" value="Pectin lyase-like"/>
    <property type="match status" value="1"/>
</dbReference>
<proteinExistence type="predicted"/>
<keyword evidence="2" id="KW-0134">Cell wall</keyword>
<evidence type="ECO:0000256" key="3">
    <source>
        <dbReference type="SAM" id="MobiDB-lite"/>
    </source>
</evidence>
<dbReference type="InterPro" id="IPR011050">
    <property type="entry name" value="Pectin_lyase_fold/virulence"/>
</dbReference>
<name>A0AAW0IZ63_QUESU</name>
<feature type="compositionally biased region" description="Polar residues" evidence="3">
    <location>
        <begin position="1"/>
        <end position="13"/>
    </location>
</feature>
<sequence>MRKSTLQTQNNMHGQPVENEEIDTPLFNHFIVDIEKIKHLHKGTLQAPSDVASFNDKDGWVVFEHINGLTVSGGGVFDGKGQLAREKK</sequence>
<reference evidence="4 5" key="1">
    <citation type="journal article" date="2018" name="Sci. Data">
        <title>The draft genome sequence of cork oak.</title>
        <authorList>
            <person name="Ramos A.M."/>
            <person name="Usie A."/>
            <person name="Barbosa P."/>
            <person name="Barros P.M."/>
            <person name="Capote T."/>
            <person name="Chaves I."/>
            <person name="Simoes F."/>
            <person name="Abreu I."/>
            <person name="Carrasquinho I."/>
            <person name="Faro C."/>
            <person name="Guimaraes J.B."/>
            <person name="Mendonca D."/>
            <person name="Nobrega F."/>
            <person name="Rodrigues L."/>
            <person name="Saibo N.J.M."/>
            <person name="Varela M.C."/>
            <person name="Egas C."/>
            <person name="Matos J."/>
            <person name="Miguel C.M."/>
            <person name="Oliveira M.M."/>
            <person name="Ricardo C.P."/>
            <person name="Goncalves S."/>
        </authorList>
    </citation>
    <scope>NUCLEOTIDE SEQUENCE [LARGE SCALE GENOMIC DNA]</scope>
    <source>
        <strain evidence="5">cv. HL8</strain>
    </source>
</reference>
<evidence type="ECO:0000313" key="5">
    <source>
        <dbReference type="Proteomes" id="UP000237347"/>
    </source>
</evidence>
<dbReference type="AlphaFoldDB" id="A0AAW0IZ63"/>
<comment type="caution">
    <text evidence="4">The sequence shown here is derived from an EMBL/GenBank/DDBJ whole genome shotgun (WGS) entry which is preliminary data.</text>
</comment>
<organism evidence="4 5">
    <name type="scientific">Quercus suber</name>
    <name type="common">Cork oak</name>
    <dbReference type="NCBI Taxonomy" id="58331"/>
    <lineage>
        <taxon>Eukaryota</taxon>
        <taxon>Viridiplantae</taxon>
        <taxon>Streptophyta</taxon>
        <taxon>Embryophyta</taxon>
        <taxon>Tracheophyta</taxon>
        <taxon>Spermatophyta</taxon>
        <taxon>Magnoliopsida</taxon>
        <taxon>eudicotyledons</taxon>
        <taxon>Gunneridae</taxon>
        <taxon>Pentapetalae</taxon>
        <taxon>rosids</taxon>
        <taxon>fabids</taxon>
        <taxon>Fagales</taxon>
        <taxon>Fagaceae</taxon>
        <taxon>Quercus</taxon>
    </lineage>
</organism>
<accession>A0AAW0IZ63</accession>
<evidence type="ECO:0000256" key="2">
    <source>
        <dbReference type="ARBA" id="ARBA00022512"/>
    </source>
</evidence>
<keyword evidence="5" id="KW-1185">Reference proteome</keyword>
<protein>
    <submittedName>
        <fullName evidence="4">Exopolygalacturonase</fullName>
    </submittedName>
</protein>